<organism evidence="2 3">
    <name type="scientific">Lentilactobacillus rapi DSM 19907 = JCM 15042</name>
    <dbReference type="NCBI Taxonomy" id="1423795"/>
    <lineage>
        <taxon>Bacteria</taxon>
        <taxon>Bacillati</taxon>
        <taxon>Bacillota</taxon>
        <taxon>Bacilli</taxon>
        <taxon>Lactobacillales</taxon>
        <taxon>Lactobacillaceae</taxon>
        <taxon>Lentilactobacillus</taxon>
    </lineage>
</organism>
<keyword evidence="1" id="KW-1133">Transmembrane helix</keyword>
<feature type="transmembrane region" description="Helical" evidence="1">
    <location>
        <begin position="189"/>
        <end position="211"/>
    </location>
</feature>
<feature type="transmembrane region" description="Helical" evidence="1">
    <location>
        <begin position="84"/>
        <end position="110"/>
    </location>
</feature>
<keyword evidence="3" id="KW-1185">Reference proteome</keyword>
<feature type="transmembrane region" description="Helical" evidence="1">
    <location>
        <begin position="116"/>
        <end position="136"/>
    </location>
</feature>
<keyword evidence="1" id="KW-0812">Transmembrane</keyword>
<dbReference type="Proteomes" id="UP000051977">
    <property type="component" value="Unassembled WGS sequence"/>
</dbReference>
<name>A0ABR5PD27_9LACO</name>
<evidence type="ECO:0000313" key="2">
    <source>
        <dbReference type="EMBL" id="KRL16388.1"/>
    </source>
</evidence>
<keyword evidence="1" id="KW-0472">Membrane</keyword>
<sequence>MNLKRLTGLLLIINGLYSLYGLLVNQSNLLGLNYRFNVLDLSTNLLLVLAVSYVFSSFLDQRFFSTMTSIVTRYQKRTHLIRQFVKLILIVSLVQAGIHSILLMLVSGITLRMMNIFIILLLSWILLLFIFACFWLNYDPALAYVSLFTVYIGCVFFGSWLSLNPKLSTLNYLLVPQLLNAYRLKTISYLPQVLVSIGEIGIALGCLSALLKRYDFLKG</sequence>
<evidence type="ECO:0000313" key="3">
    <source>
        <dbReference type="Proteomes" id="UP000051977"/>
    </source>
</evidence>
<feature type="transmembrane region" description="Helical" evidence="1">
    <location>
        <begin position="7"/>
        <end position="25"/>
    </location>
</feature>
<accession>A0ABR5PD27</accession>
<dbReference type="EMBL" id="AZEI01000070">
    <property type="protein sequence ID" value="KRL16388.1"/>
    <property type="molecule type" value="Genomic_DNA"/>
</dbReference>
<feature type="transmembrane region" description="Helical" evidence="1">
    <location>
        <begin position="143"/>
        <end position="163"/>
    </location>
</feature>
<gene>
    <name evidence="2" type="ORF">FD12_GL000069</name>
</gene>
<reference evidence="2 3" key="1">
    <citation type="journal article" date="2015" name="Genome Announc.">
        <title>Expanding the biotechnology potential of lactobacilli through comparative genomics of 213 strains and associated genera.</title>
        <authorList>
            <person name="Sun Z."/>
            <person name="Harris H.M."/>
            <person name="McCann A."/>
            <person name="Guo C."/>
            <person name="Argimon S."/>
            <person name="Zhang W."/>
            <person name="Yang X."/>
            <person name="Jeffery I.B."/>
            <person name="Cooney J.C."/>
            <person name="Kagawa T.F."/>
            <person name="Liu W."/>
            <person name="Song Y."/>
            <person name="Salvetti E."/>
            <person name="Wrobel A."/>
            <person name="Rasinkangas P."/>
            <person name="Parkhill J."/>
            <person name="Rea M.C."/>
            <person name="O'Sullivan O."/>
            <person name="Ritari J."/>
            <person name="Douillard F.P."/>
            <person name="Paul Ross R."/>
            <person name="Yang R."/>
            <person name="Briner A.E."/>
            <person name="Felis G.E."/>
            <person name="de Vos W.M."/>
            <person name="Barrangou R."/>
            <person name="Klaenhammer T.R."/>
            <person name="Caufield P.W."/>
            <person name="Cui Y."/>
            <person name="Zhang H."/>
            <person name="O'Toole P.W."/>
        </authorList>
    </citation>
    <scope>NUCLEOTIDE SEQUENCE [LARGE SCALE GENOMIC DNA]</scope>
    <source>
        <strain evidence="2 3">DSM 19907</strain>
    </source>
</reference>
<proteinExistence type="predicted"/>
<evidence type="ECO:0000256" key="1">
    <source>
        <dbReference type="SAM" id="Phobius"/>
    </source>
</evidence>
<comment type="caution">
    <text evidence="2">The sequence shown here is derived from an EMBL/GenBank/DDBJ whole genome shotgun (WGS) entry which is preliminary data.</text>
</comment>
<protein>
    <submittedName>
        <fullName evidence="2">Uncharacterized protein</fullName>
    </submittedName>
</protein>
<dbReference type="RefSeq" id="WP_054749106.1">
    <property type="nucleotide sequence ID" value="NZ_BBAV01000079.1"/>
</dbReference>
<feature type="transmembrane region" description="Helical" evidence="1">
    <location>
        <begin position="45"/>
        <end position="64"/>
    </location>
</feature>